<reference evidence="9" key="2">
    <citation type="submission" date="2010-04" db="EMBL/GenBank/DDBJ databases">
        <authorList>
            <person name="Buell R."/>
            <person name="Hamilton J."/>
            <person name="Hostetler J."/>
        </authorList>
    </citation>
    <scope>NUCLEOTIDE SEQUENCE [LARGE SCALE GENOMIC DNA]</scope>
    <source>
        <strain evidence="9">DAOM:BR144</strain>
    </source>
</reference>
<dbReference type="InterPro" id="IPR035983">
    <property type="entry name" value="Hect_E3_ubiquitin_ligase"/>
</dbReference>
<dbReference type="HOGENOM" id="CLU_002173_9_1_1"/>
<proteinExistence type="predicted"/>
<dbReference type="FunFam" id="3.30.2410.10:FF:000009">
    <property type="entry name" value="Probable E3 ubiquitin-protein ligase HECTD2"/>
    <property type="match status" value="1"/>
</dbReference>
<dbReference type="PANTHER" id="PTHR11254:SF440">
    <property type="entry name" value="E3 UBIQUITIN-PROTEIN LIGASE NEDD-4"/>
    <property type="match status" value="1"/>
</dbReference>
<dbReference type="InterPro" id="IPR000569">
    <property type="entry name" value="HECT_dom"/>
</dbReference>
<dbReference type="SMART" id="SM00119">
    <property type="entry name" value="HECTc"/>
    <property type="match status" value="1"/>
</dbReference>
<dbReference type="Gene3D" id="3.30.2410.10">
    <property type="entry name" value="Hect, E3 ligase catalytic domain"/>
    <property type="match status" value="1"/>
</dbReference>
<dbReference type="GO" id="GO:0006511">
    <property type="term" value="P:ubiquitin-dependent protein catabolic process"/>
    <property type="evidence" value="ECO:0007669"/>
    <property type="project" value="TreeGrafter"/>
</dbReference>
<dbReference type="GO" id="GO:0016567">
    <property type="term" value="P:protein ubiquitination"/>
    <property type="evidence" value="ECO:0007669"/>
    <property type="project" value="TreeGrafter"/>
</dbReference>
<dbReference type="EMBL" id="GL376596">
    <property type="status" value="NOT_ANNOTATED_CDS"/>
    <property type="molecule type" value="Genomic_DNA"/>
</dbReference>
<evidence type="ECO:0000259" key="7">
    <source>
        <dbReference type="PROSITE" id="PS50237"/>
    </source>
</evidence>
<evidence type="ECO:0000256" key="5">
    <source>
        <dbReference type="ARBA" id="ARBA00022786"/>
    </source>
</evidence>
<evidence type="ECO:0000256" key="6">
    <source>
        <dbReference type="PROSITE-ProRule" id="PRU00104"/>
    </source>
</evidence>
<dbReference type="AlphaFoldDB" id="K3X015"/>
<dbReference type="Gene3D" id="3.30.2160.10">
    <property type="entry name" value="Hect, E3 ligase catalytic domain"/>
    <property type="match status" value="1"/>
</dbReference>
<organism evidence="8 9">
    <name type="scientific">Globisporangium ultimum (strain ATCC 200006 / CBS 805.95 / DAOM BR144)</name>
    <name type="common">Pythium ultimum</name>
    <dbReference type="NCBI Taxonomy" id="431595"/>
    <lineage>
        <taxon>Eukaryota</taxon>
        <taxon>Sar</taxon>
        <taxon>Stramenopiles</taxon>
        <taxon>Oomycota</taxon>
        <taxon>Peronosporomycetes</taxon>
        <taxon>Pythiales</taxon>
        <taxon>Pythiaceae</taxon>
        <taxon>Globisporangium</taxon>
    </lineage>
</organism>
<dbReference type="CDD" id="cd00078">
    <property type="entry name" value="HECTc"/>
    <property type="match status" value="1"/>
</dbReference>
<dbReference type="Proteomes" id="UP000019132">
    <property type="component" value="Unassembled WGS sequence"/>
</dbReference>
<dbReference type="STRING" id="431595.K3X015"/>
<dbReference type="OMA" id="NDWKDNT"/>
<dbReference type="SUPFAM" id="SSF56204">
    <property type="entry name" value="Hect, E3 ligase catalytic domain"/>
    <property type="match status" value="1"/>
</dbReference>
<evidence type="ECO:0000256" key="1">
    <source>
        <dbReference type="ARBA" id="ARBA00000885"/>
    </source>
</evidence>
<feature type="active site" description="Glycyl thioester intermediate" evidence="6">
    <location>
        <position position="466"/>
    </location>
</feature>
<dbReference type="Gene3D" id="3.90.1750.10">
    <property type="entry name" value="Hect, E3 ligase catalytic domains"/>
    <property type="match status" value="1"/>
</dbReference>
<dbReference type="EnsemblProtists" id="PYU1_T010564">
    <property type="protein sequence ID" value="PYU1_T010564"/>
    <property type="gene ID" value="PYU1_G010541"/>
</dbReference>
<keyword evidence="4" id="KW-0808">Transferase</keyword>
<evidence type="ECO:0000256" key="4">
    <source>
        <dbReference type="ARBA" id="ARBA00022679"/>
    </source>
</evidence>
<comment type="catalytic activity">
    <reaction evidence="1">
        <text>S-ubiquitinyl-[E2 ubiquitin-conjugating enzyme]-L-cysteine + [acceptor protein]-L-lysine = [E2 ubiquitin-conjugating enzyme]-L-cysteine + N(6)-ubiquitinyl-[acceptor protein]-L-lysine.</text>
        <dbReference type="EC" id="2.3.2.26"/>
    </reaction>
</comment>
<keyword evidence="5 6" id="KW-0833">Ubl conjugation pathway</keyword>
<dbReference type="GO" id="GO:0005737">
    <property type="term" value="C:cytoplasm"/>
    <property type="evidence" value="ECO:0007669"/>
    <property type="project" value="TreeGrafter"/>
</dbReference>
<evidence type="ECO:0000313" key="8">
    <source>
        <dbReference type="EnsemblProtists" id="PYU1_T010564"/>
    </source>
</evidence>
<dbReference type="GO" id="GO:0061630">
    <property type="term" value="F:ubiquitin protein ligase activity"/>
    <property type="evidence" value="ECO:0007669"/>
    <property type="project" value="UniProtKB-EC"/>
</dbReference>
<reference evidence="9" key="1">
    <citation type="journal article" date="2010" name="Genome Biol.">
        <title>Genome sequence of the necrotrophic plant pathogen Pythium ultimum reveals original pathogenicity mechanisms and effector repertoire.</title>
        <authorList>
            <person name="Levesque C.A."/>
            <person name="Brouwer H."/>
            <person name="Cano L."/>
            <person name="Hamilton J.P."/>
            <person name="Holt C."/>
            <person name="Huitema E."/>
            <person name="Raffaele S."/>
            <person name="Robideau G.P."/>
            <person name="Thines M."/>
            <person name="Win J."/>
            <person name="Zerillo M.M."/>
            <person name="Beakes G.W."/>
            <person name="Boore J.L."/>
            <person name="Busam D."/>
            <person name="Dumas B."/>
            <person name="Ferriera S."/>
            <person name="Fuerstenberg S.I."/>
            <person name="Gachon C.M."/>
            <person name="Gaulin E."/>
            <person name="Govers F."/>
            <person name="Grenville-Briggs L."/>
            <person name="Horner N."/>
            <person name="Hostetler J."/>
            <person name="Jiang R.H."/>
            <person name="Johnson J."/>
            <person name="Krajaejun T."/>
            <person name="Lin H."/>
            <person name="Meijer H.J."/>
            <person name="Moore B."/>
            <person name="Morris P."/>
            <person name="Phuntmart V."/>
            <person name="Puiu D."/>
            <person name="Shetty J."/>
            <person name="Stajich J.E."/>
            <person name="Tripathy S."/>
            <person name="Wawra S."/>
            <person name="van West P."/>
            <person name="Whitty B.R."/>
            <person name="Coutinho P.M."/>
            <person name="Henrissat B."/>
            <person name="Martin F."/>
            <person name="Thomas P.D."/>
            <person name="Tyler B.M."/>
            <person name="De Vries R.P."/>
            <person name="Kamoun S."/>
            <person name="Yandell M."/>
            <person name="Tisserat N."/>
            <person name="Buell C.R."/>
        </authorList>
    </citation>
    <scope>NUCLEOTIDE SEQUENCE</scope>
    <source>
        <strain evidence="9">DAOM:BR144</strain>
    </source>
</reference>
<evidence type="ECO:0000313" key="9">
    <source>
        <dbReference type="Proteomes" id="UP000019132"/>
    </source>
</evidence>
<accession>K3X015</accession>
<dbReference type="InterPro" id="IPR050409">
    <property type="entry name" value="E3_ubiq-protein_ligase"/>
</dbReference>
<evidence type="ECO:0000256" key="3">
    <source>
        <dbReference type="ARBA" id="ARBA00012485"/>
    </source>
</evidence>
<dbReference type="FunFam" id="3.30.2160.10:FF:000001">
    <property type="entry name" value="E3 ubiquitin-protein ligase NEDD4-like"/>
    <property type="match status" value="1"/>
</dbReference>
<evidence type="ECO:0000256" key="2">
    <source>
        <dbReference type="ARBA" id="ARBA00004906"/>
    </source>
</evidence>
<dbReference type="Pfam" id="PF00632">
    <property type="entry name" value="HECT"/>
    <property type="match status" value="1"/>
</dbReference>
<dbReference type="EC" id="2.3.2.26" evidence="3"/>
<feature type="domain" description="HECT" evidence="7">
    <location>
        <begin position="152"/>
        <end position="499"/>
    </location>
</feature>
<name>K3X015_GLOUD</name>
<comment type="pathway">
    <text evidence="2">Protein modification; protein ubiquitination.</text>
</comment>
<dbReference type="eggNOG" id="KOG0939">
    <property type="taxonomic scope" value="Eukaryota"/>
</dbReference>
<dbReference type="InParanoid" id="K3X015"/>
<protein>
    <recommendedName>
        <fullName evidence="3">HECT-type E3 ubiquitin transferase</fullName>
        <ecNumber evidence="3">2.3.2.26</ecNumber>
    </recommendedName>
</protein>
<reference evidence="8" key="3">
    <citation type="submission" date="2015-02" db="UniProtKB">
        <authorList>
            <consortium name="EnsemblProtists"/>
        </authorList>
    </citation>
    <scope>IDENTIFICATION</scope>
    <source>
        <strain evidence="8">DAOM BR144</strain>
    </source>
</reference>
<dbReference type="PROSITE" id="PS50237">
    <property type="entry name" value="HECT"/>
    <property type="match status" value="1"/>
</dbReference>
<dbReference type="PANTHER" id="PTHR11254">
    <property type="entry name" value="HECT DOMAIN UBIQUITIN-PROTEIN LIGASE"/>
    <property type="match status" value="1"/>
</dbReference>
<keyword evidence="9" id="KW-1185">Reference proteome</keyword>
<sequence length="499" mass="57165">MSAAGQDNVGVETELTMSATDDDGNYEPMIRIKMDSTSMLTSASIDALVGPDLIAQPSVGYVRHVDDEGNVDWVPADTHFHEAEIIDVDEFPRASSIIDFESVAALSFRQKVRWFLQEIEKVSVPWEEGHLLLKIRRDAVLNESMHLLMLVPASDLRQRLRIEFIEEPGLDAGGLMREWVLLLCEKMFDESFGLFQPTHVENLGYWINPNSSQIHRDHLKCYQFVGRLIAKCLLEGQLLTVHFSLPLLKHILGVPISFSDLEFLDEELYRNALWLRENDHAEALCLDFTIQRIDGNDEMVTEELKPGGKDILVTDENKEEYLSLLMKYKMFDSVKEQVSAILQGLYDVIPRSLMAVFDYQELELLLCGVPKIDVDDWHDHSDAKYQAFDQPTKAEKKVVEWFWETVRSFSQEQRARLLQFVTGTSRVPVEGFKALLSNDGRVRRFGIQIVPRGTPPAGLYPKAHTCFNRIDLPMYQTKQELETYLTLVINMEITGFSMQ</sequence>
<dbReference type="VEuPathDB" id="FungiDB:PYU1_G010541"/>